<evidence type="ECO:0000313" key="2">
    <source>
        <dbReference type="Proteomes" id="UP001159363"/>
    </source>
</evidence>
<dbReference type="EMBL" id="JARBHB010000007">
    <property type="protein sequence ID" value="KAJ8879032.1"/>
    <property type="molecule type" value="Genomic_DNA"/>
</dbReference>
<evidence type="ECO:0000313" key="1">
    <source>
        <dbReference type="EMBL" id="KAJ8879032.1"/>
    </source>
</evidence>
<name>A0ABQ9H409_9NEOP</name>
<comment type="caution">
    <text evidence="1">The sequence shown here is derived from an EMBL/GenBank/DDBJ whole genome shotgun (WGS) entry which is preliminary data.</text>
</comment>
<organism evidence="1 2">
    <name type="scientific">Dryococelus australis</name>
    <dbReference type="NCBI Taxonomy" id="614101"/>
    <lineage>
        <taxon>Eukaryota</taxon>
        <taxon>Metazoa</taxon>
        <taxon>Ecdysozoa</taxon>
        <taxon>Arthropoda</taxon>
        <taxon>Hexapoda</taxon>
        <taxon>Insecta</taxon>
        <taxon>Pterygota</taxon>
        <taxon>Neoptera</taxon>
        <taxon>Polyneoptera</taxon>
        <taxon>Phasmatodea</taxon>
        <taxon>Verophasmatodea</taxon>
        <taxon>Anareolatae</taxon>
        <taxon>Phasmatidae</taxon>
        <taxon>Eurycanthinae</taxon>
        <taxon>Dryococelus</taxon>
    </lineage>
</organism>
<keyword evidence="2" id="KW-1185">Reference proteome</keyword>
<accession>A0ABQ9H409</accession>
<dbReference type="Proteomes" id="UP001159363">
    <property type="component" value="Chromosome 6"/>
</dbReference>
<sequence>MNYVMKDVTRIVSLIRGGNRAQKFHDILLHSETRWLSAEWLCTLAFLTDIIDITEHLNILNLKLQGKKQNICQLMSHIKAFRKKKIMNF</sequence>
<reference evidence="1 2" key="1">
    <citation type="submission" date="2023-02" db="EMBL/GenBank/DDBJ databases">
        <title>LHISI_Scaffold_Assembly.</title>
        <authorList>
            <person name="Stuart O.P."/>
            <person name="Cleave R."/>
            <person name="Magrath M.J.L."/>
            <person name="Mikheyev A.S."/>
        </authorList>
    </citation>
    <scope>NUCLEOTIDE SEQUENCE [LARGE SCALE GENOMIC DNA]</scope>
    <source>
        <strain evidence="1">Daus_M_001</strain>
        <tissue evidence="1">Leg muscle</tissue>
    </source>
</reference>
<protein>
    <submittedName>
        <fullName evidence="1">Uncharacterized protein</fullName>
    </submittedName>
</protein>
<dbReference type="PANTHER" id="PTHR45913:SF5">
    <property type="entry name" value="GENERAL TRANSCRIPTION FACTOR II-I REPEAT DOMAIN-CONTAINING PROTEIN 2A-LIKE PROTEIN"/>
    <property type="match status" value="1"/>
</dbReference>
<proteinExistence type="predicted"/>
<gene>
    <name evidence="1" type="ORF">PR048_019638</name>
</gene>
<dbReference type="PANTHER" id="PTHR45913">
    <property type="entry name" value="EPM2A-INTERACTING PROTEIN 1"/>
    <property type="match status" value="1"/>
</dbReference>